<feature type="compositionally biased region" description="Low complexity" evidence="1">
    <location>
        <begin position="120"/>
        <end position="129"/>
    </location>
</feature>
<proteinExistence type="predicted"/>
<organism evidence="2 3">
    <name type="scientific">Batillaria attramentaria</name>
    <dbReference type="NCBI Taxonomy" id="370345"/>
    <lineage>
        <taxon>Eukaryota</taxon>
        <taxon>Metazoa</taxon>
        <taxon>Spiralia</taxon>
        <taxon>Lophotrochozoa</taxon>
        <taxon>Mollusca</taxon>
        <taxon>Gastropoda</taxon>
        <taxon>Caenogastropoda</taxon>
        <taxon>Sorbeoconcha</taxon>
        <taxon>Cerithioidea</taxon>
        <taxon>Batillariidae</taxon>
        <taxon>Batillaria</taxon>
    </lineage>
</organism>
<feature type="compositionally biased region" description="Polar residues" evidence="1">
    <location>
        <begin position="53"/>
        <end position="67"/>
    </location>
</feature>
<comment type="caution">
    <text evidence="2">The sequence shown here is derived from an EMBL/GenBank/DDBJ whole genome shotgun (WGS) entry which is preliminary data.</text>
</comment>
<feature type="compositionally biased region" description="Low complexity" evidence="1">
    <location>
        <begin position="39"/>
        <end position="52"/>
    </location>
</feature>
<evidence type="ECO:0000256" key="1">
    <source>
        <dbReference type="SAM" id="MobiDB-lite"/>
    </source>
</evidence>
<feature type="region of interest" description="Disordered" evidence="1">
    <location>
        <begin position="1"/>
        <end position="129"/>
    </location>
</feature>
<feature type="compositionally biased region" description="Polar residues" evidence="1">
    <location>
        <begin position="82"/>
        <end position="94"/>
    </location>
</feature>
<gene>
    <name evidence="2" type="ORF">BaRGS_00038426</name>
</gene>
<evidence type="ECO:0000313" key="3">
    <source>
        <dbReference type="Proteomes" id="UP001519460"/>
    </source>
</evidence>
<dbReference type="EMBL" id="JACVVK020000619">
    <property type="protein sequence ID" value="KAK7462541.1"/>
    <property type="molecule type" value="Genomic_DNA"/>
</dbReference>
<feature type="compositionally biased region" description="Polar residues" evidence="1">
    <location>
        <begin position="1"/>
        <end position="17"/>
    </location>
</feature>
<dbReference type="Proteomes" id="UP001519460">
    <property type="component" value="Unassembled WGS sequence"/>
</dbReference>
<dbReference type="AlphaFoldDB" id="A0ABD0J648"/>
<sequence>MPQGQLLASSQKTSLSSGGPGTVSLGQARATLPRGSTQPGASPASSNPVSPNRSGTAPGSRPIQTSPFWPRTVVSAGRPSVASRTITGVGSNARSVTSGTSHTTTVLSAGRSHELLPRPGQSSTVQSGVVSHVIRTSAAVPG</sequence>
<feature type="compositionally biased region" description="Low complexity" evidence="1">
    <location>
        <begin position="95"/>
        <end position="108"/>
    </location>
</feature>
<name>A0ABD0J648_9CAEN</name>
<evidence type="ECO:0000313" key="2">
    <source>
        <dbReference type="EMBL" id="KAK7462541.1"/>
    </source>
</evidence>
<protein>
    <submittedName>
        <fullName evidence="2">Uncharacterized protein</fullName>
    </submittedName>
</protein>
<keyword evidence="3" id="KW-1185">Reference proteome</keyword>
<accession>A0ABD0J648</accession>
<reference evidence="2 3" key="1">
    <citation type="journal article" date="2023" name="Sci. Data">
        <title>Genome assembly of the Korean intertidal mud-creeper Batillaria attramentaria.</title>
        <authorList>
            <person name="Patra A.K."/>
            <person name="Ho P.T."/>
            <person name="Jun S."/>
            <person name="Lee S.J."/>
            <person name="Kim Y."/>
            <person name="Won Y.J."/>
        </authorList>
    </citation>
    <scope>NUCLEOTIDE SEQUENCE [LARGE SCALE GENOMIC DNA]</scope>
    <source>
        <strain evidence="2">Wonlab-2016</strain>
    </source>
</reference>